<sequence length="232" mass="26997">MRIWDISPGYLNRQSLLGEHRELHGIVSIIINKKKGYAKHPETIRWVGYGWALRMRHKQLAREMALRGYRDRSPVKTRSNKGQWPATYIDSPHRQFSLLKEKYKDREQGRIPLPQNAQQLWSHHKYSVLARNPELYKKTGQEVSRTAVTLSSLSRLLAETLRKEPTQGGIRNAVQHMWGYVSKYSGEKQTNISNWSLQRVLSETQKRAMANNCTYLIHSTALSELMVWLSDA</sequence>
<evidence type="ECO:0000259" key="1">
    <source>
        <dbReference type="Pfam" id="PF08349"/>
    </source>
</evidence>
<dbReference type="Pfam" id="PF03013">
    <property type="entry name" value="Pyr_excise"/>
    <property type="match status" value="1"/>
</dbReference>
<protein>
    <submittedName>
        <fullName evidence="2">Pyrimidine dimer DNA glycosylase /DNA-(Apurinic or apyrimidinic site) lyase</fullName>
    </submittedName>
</protein>
<keyword evidence="2" id="KW-0456">Lyase</keyword>
<dbReference type="InterPro" id="IPR013560">
    <property type="entry name" value="DUF1722"/>
</dbReference>
<evidence type="ECO:0000313" key="3">
    <source>
        <dbReference type="Proteomes" id="UP000192418"/>
    </source>
</evidence>
<accession>A0A1W2ER69</accession>
<keyword evidence="3" id="KW-1185">Reference proteome</keyword>
<reference evidence="2 3" key="1">
    <citation type="submission" date="2017-04" db="EMBL/GenBank/DDBJ databases">
        <authorList>
            <person name="Afonso C.L."/>
            <person name="Miller P.J."/>
            <person name="Scott M.A."/>
            <person name="Spackman E."/>
            <person name="Goraichik I."/>
            <person name="Dimitrov K.M."/>
            <person name="Suarez D.L."/>
            <person name="Swayne D.E."/>
        </authorList>
    </citation>
    <scope>NUCLEOTIDE SEQUENCE [LARGE SCALE GENOMIC DNA]</scope>
    <source>
        <strain evidence="2 3">DSM 3385</strain>
    </source>
</reference>
<dbReference type="Pfam" id="PF08349">
    <property type="entry name" value="DUF1722"/>
    <property type="match status" value="1"/>
</dbReference>
<dbReference type="AlphaFoldDB" id="A0A1W2ER69"/>
<dbReference type="RefSeq" id="WP_084071733.1">
    <property type="nucleotide sequence ID" value="NZ_FWXY01000039.1"/>
</dbReference>
<evidence type="ECO:0000313" key="2">
    <source>
        <dbReference type="EMBL" id="SMD12032.1"/>
    </source>
</evidence>
<dbReference type="Gene3D" id="1.10.440.10">
    <property type="entry name" value="T4 endonuclease V"/>
    <property type="match status" value="1"/>
</dbReference>
<dbReference type="Proteomes" id="UP000192418">
    <property type="component" value="Unassembled WGS sequence"/>
</dbReference>
<dbReference type="OrthoDB" id="3253436at2"/>
<dbReference type="InterPro" id="IPR024796">
    <property type="entry name" value="T4_endonuc_V"/>
</dbReference>
<dbReference type="STRING" id="1121400.SAMN02746065_1398"/>
<gene>
    <name evidence="2" type="ORF">SAMN02746065_1398</name>
</gene>
<dbReference type="SUPFAM" id="SSF47077">
    <property type="entry name" value="T4 endonuclease V"/>
    <property type="match status" value="1"/>
</dbReference>
<dbReference type="GO" id="GO:0016829">
    <property type="term" value="F:lyase activity"/>
    <property type="evidence" value="ECO:0007669"/>
    <property type="project" value="UniProtKB-KW"/>
</dbReference>
<dbReference type="InterPro" id="IPR004260">
    <property type="entry name" value="Pyr-dimer_DNA_glycosylase"/>
</dbReference>
<dbReference type="EMBL" id="FWXY01000039">
    <property type="protein sequence ID" value="SMD12032.1"/>
    <property type="molecule type" value="Genomic_DNA"/>
</dbReference>
<name>A0A1W2ER69_9BACT</name>
<organism evidence="2 3">
    <name type="scientific">Desulfocicer vacuolatum DSM 3385</name>
    <dbReference type="NCBI Taxonomy" id="1121400"/>
    <lineage>
        <taxon>Bacteria</taxon>
        <taxon>Pseudomonadati</taxon>
        <taxon>Thermodesulfobacteriota</taxon>
        <taxon>Desulfobacteria</taxon>
        <taxon>Desulfobacterales</taxon>
        <taxon>Desulfobacteraceae</taxon>
        <taxon>Desulfocicer</taxon>
    </lineage>
</organism>
<feature type="domain" description="DUF1722" evidence="1">
    <location>
        <begin position="125"/>
        <end position="190"/>
    </location>
</feature>
<proteinExistence type="predicted"/>